<feature type="domain" description="Glutamate synthase" evidence="2">
    <location>
        <begin position="285"/>
        <end position="396"/>
    </location>
</feature>
<dbReference type="EMBL" id="CP001696">
    <property type="protein sequence ID" value="ACV24054.1"/>
    <property type="molecule type" value="Genomic_DNA"/>
</dbReference>
<dbReference type="RefSeq" id="WP_015790794.1">
    <property type="nucleotide sequence ID" value="NC_013156.1"/>
</dbReference>
<evidence type="ECO:0000259" key="2">
    <source>
        <dbReference type="Pfam" id="PF01645"/>
    </source>
</evidence>
<dbReference type="InterPro" id="IPR013785">
    <property type="entry name" value="Aldolase_TIM"/>
</dbReference>
<dbReference type="OrthoDB" id="358650at2157"/>
<dbReference type="KEGG" id="mfe:Mefer_0215"/>
<gene>
    <name evidence="3" type="ordered locus">Mefer_0215</name>
</gene>
<dbReference type="GeneID" id="8364880"/>
<sequence length="544" mass="60195">MERVFRNSSYLNAMSTTGTRTKVKDVNPQSGMCPICIKDCPFLCEIGLSTFRGREVLYPDPEYFGDSTASGLKDYGLDWSHFNILSRLIGAEGVEPDPDKMLFPNVNVESSIGGIRVKLPLAIGAYGSTDVAKKYWDGIAVGAALAGVILIVGENVCGVDPKSEFKDGKVIKSPEMERRVKLFREFWDGKYGDIAVQTNIEDQRVGVDEYVLSKLEVNIIERKWGQGAKAIGGEIRINSLERAIELKKRGYLIIPDPEDPDVQQAFKDGAFKTFERHSRVGSPTKSDVIEDVEMLREMGAKVVTIKTGAYRPVDVAWTMKVASEARVDYITFDGAGGGTGMSPVPMMNEMGVPTVYLEAIVLKAARMLKEQCKFVPDISMAGGFIDETQIFKAIAMSNFGEGPFVKTITMGRAPLTAVMKASNFCELAEKGKLPKEFVRRFGDSPEKFFIMADELKAKYGDKVGREIPWAAVGLYTYLDRIKCGLKQLMAGARKFRLDLIDRSDLAALKPLASEVTGIPMIHEVDKDIFELILGSDSDEMDKYF</sequence>
<protein>
    <submittedName>
        <fullName evidence="3">Ferredoxin-dependent glutamate synthase</fullName>
    </submittedName>
</protein>
<organism evidence="3 4">
    <name type="scientific">Methanocaldococcus fervens (strain DSM 4213 / JCM 15782 / AG86)</name>
    <name type="common">Methanococcus fervens</name>
    <dbReference type="NCBI Taxonomy" id="573064"/>
    <lineage>
        <taxon>Archaea</taxon>
        <taxon>Methanobacteriati</taxon>
        <taxon>Methanobacteriota</taxon>
        <taxon>Methanomada group</taxon>
        <taxon>Methanococci</taxon>
        <taxon>Methanococcales</taxon>
        <taxon>Methanocaldococcaceae</taxon>
        <taxon>Methanocaldococcus</taxon>
    </lineage>
</organism>
<evidence type="ECO:0000256" key="1">
    <source>
        <dbReference type="ARBA" id="ARBA00009716"/>
    </source>
</evidence>
<evidence type="ECO:0000313" key="3">
    <source>
        <dbReference type="EMBL" id="ACV24054.1"/>
    </source>
</evidence>
<dbReference type="Gene3D" id="3.20.20.70">
    <property type="entry name" value="Aldolase class I"/>
    <property type="match status" value="1"/>
</dbReference>
<dbReference type="GO" id="GO:0015930">
    <property type="term" value="F:glutamate synthase activity"/>
    <property type="evidence" value="ECO:0007669"/>
    <property type="project" value="InterPro"/>
</dbReference>
<dbReference type="HOGENOM" id="CLU_521509_0_0_2"/>
<dbReference type="Proteomes" id="UP000001495">
    <property type="component" value="Chromosome"/>
</dbReference>
<keyword evidence="4" id="KW-1185">Reference proteome</keyword>
<dbReference type="InterPro" id="IPR002932">
    <property type="entry name" value="Glu_synthdom"/>
</dbReference>
<dbReference type="STRING" id="573064.Mefer_0215"/>
<dbReference type="Pfam" id="PF01645">
    <property type="entry name" value="Glu_synthase"/>
    <property type="match status" value="1"/>
</dbReference>
<dbReference type="GO" id="GO:0006537">
    <property type="term" value="P:glutamate biosynthetic process"/>
    <property type="evidence" value="ECO:0007669"/>
    <property type="project" value="InterPro"/>
</dbReference>
<name>C7P672_METFA</name>
<dbReference type="AlphaFoldDB" id="C7P672"/>
<accession>C7P672</accession>
<proteinExistence type="inferred from homology"/>
<evidence type="ECO:0000313" key="4">
    <source>
        <dbReference type="Proteomes" id="UP000001495"/>
    </source>
</evidence>
<dbReference type="eggNOG" id="arCOG00619">
    <property type="taxonomic scope" value="Archaea"/>
</dbReference>
<reference evidence="3" key="1">
    <citation type="submission" date="2009-08" db="EMBL/GenBank/DDBJ databases">
        <title>Complete sequence of chromosome of Methanocaldococcus fervens AG86.</title>
        <authorList>
            <consortium name="US DOE Joint Genome Institute"/>
            <person name="Lucas S."/>
            <person name="Copeland A."/>
            <person name="Lapidus A."/>
            <person name="Glavina del Rio T."/>
            <person name="Tice H."/>
            <person name="Bruce D."/>
            <person name="Goodwin L."/>
            <person name="Pitluck S."/>
            <person name="Chertkov O."/>
            <person name="Detter J.C."/>
            <person name="Han C."/>
            <person name="Tapia R."/>
            <person name="Larimer F."/>
            <person name="Land M."/>
            <person name="Hauser L."/>
            <person name="Kyrpides N."/>
            <person name="Ovchinnikova G."/>
            <person name="Lupa-Sieprawska M."/>
            <person name="Whitman W.B."/>
        </authorList>
    </citation>
    <scope>NUCLEOTIDE SEQUENCE [LARGE SCALE GENOMIC DNA]</scope>
    <source>
        <strain evidence="3">AG86</strain>
    </source>
</reference>
<comment type="similarity">
    <text evidence="1">Belongs to the glutamate synthase family.</text>
</comment>
<dbReference type="SUPFAM" id="SSF51395">
    <property type="entry name" value="FMN-linked oxidoreductases"/>
    <property type="match status" value="1"/>
</dbReference>